<accession>A0A0E9S724</accession>
<dbReference type="AlphaFoldDB" id="A0A0E9S724"/>
<organism evidence="1">
    <name type="scientific">Anguilla anguilla</name>
    <name type="common">European freshwater eel</name>
    <name type="synonym">Muraena anguilla</name>
    <dbReference type="NCBI Taxonomy" id="7936"/>
    <lineage>
        <taxon>Eukaryota</taxon>
        <taxon>Metazoa</taxon>
        <taxon>Chordata</taxon>
        <taxon>Craniata</taxon>
        <taxon>Vertebrata</taxon>
        <taxon>Euteleostomi</taxon>
        <taxon>Actinopterygii</taxon>
        <taxon>Neopterygii</taxon>
        <taxon>Teleostei</taxon>
        <taxon>Anguilliformes</taxon>
        <taxon>Anguillidae</taxon>
        <taxon>Anguilla</taxon>
    </lineage>
</organism>
<name>A0A0E9S724_ANGAN</name>
<reference evidence="1" key="2">
    <citation type="journal article" date="2015" name="Fish Shellfish Immunol.">
        <title>Early steps in the European eel (Anguilla anguilla)-Vibrio vulnificus interaction in the gills: Role of the RtxA13 toxin.</title>
        <authorList>
            <person name="Callol A."/>
            <person name="Pajuelo D."/>
            <person name="Ebbesson L."/>
            <person name="Teles M."/>
            <person name="MacKenzie S."/>
            <person name="Amaro C."/>
        </authorList>
    </citation>
    <scope>NUCLEOTIDE SEQUENCE</scope>
</reference>
<reference evidence="1" key="1">
    <citation type="submission" date="2014-11" db="EMBL/GenBank/DDBJ databases">
        <authorList>
            <person name="Amaro Gonzalez C."/>
        </authorList>
    </citation>
    <scope>NUCLEOTIDE SEQUENCE</scope>
</reference>
<sequence>MQFLLLTRLASQLNYIIFHHSITILS</sequence>
<dbReference type="EMBL" id="GBXM01072259">
    <property type="protein sequence ID" value="JAH36318.1"/>
    <property type="molecule type" value="Transcribed_RNA"/>
</dbReference>
<protein>
    <submittedName>
        <fullName evidence="1">Uncharacterized protein</fullName>
    </submittedName>
</protein>
<evidence type="ECO:0000313" key="1">
    <source>
        <dbReference type="EMBL" id="JAH36318.1"/>
    </source>
</evidence>
<proteinExistence type="predicted"/>